<dbReference type="RefSeq" id="WP_203737488.1">
    <property type="nucleotide sequence ID" value="NZ_BAAAUC010000002.1"/>
</dbReference>
<feature type="region of interest" description="Disordered" evidence="1">
    <location>
        <begin position="135"/>
        <end position="158"/>
    </location>
</feature>
<protein>
    <recommendedName>
        <fullName evidence="5">Lipoprotein</fullName>
    </recommendedName>
</protein>
<evidence type="ECO:0008006" key="5">
    <source>
        <dbReference type="Google" id="ProtNLM"/>
    </source>
</evidence>
<keyword evidence="4" id="KW-1185">Reference proteome</keyword>
<evidence type="ECO:0000256" key="2">
    <source>
        <dbReference type="SAM" id="SignalP"/>
    </source>
</evidence>
<proteinExistence type="predicted"/>
<dbReference type="EMBL" id="BOMH01000001">
    <property type="protein sequence ID" value="GID62281.1"/>
    <property type="molecule type" value="Genomic_DNA"/>
</dbReference>
<dbReference type="PROSITE" id="PS51257">
    <property type="entry name" value="PROKAR_LIPOPROTEIN"/>
    <property type="match status" value="1"/>
</dbReference>
<organism evidence="3 4">
    <name type="scientific">Actinoplanes cyaneus</name>
    <dbReference type="NCBI Taxonomy" id="52696"/>
    <lineage>
        <taxon>Bacteria</taxon>
        <taxon>Bacillati</taxon>
        <taxon>Actinomycetota</taxon>
        <taxon>Actinomycetes</taxon>
        <taxon>Micromonosporales</taxon>
        <taxon>Micromonosporaceae</taxon>
        <taxon>Actinoplanes</taxon>
    </lineage>
</organism>
<evidence type="ECO:0000256" key="1">
    <source>
        <dbReference type="SAM" id="MobiDB-lite"/>
    </source>
</evidence>
<evidence type="ECO:0000313" key="4">
    <source>
        <dbReference type="Proteomes" id="UP000619479"/>
    </source>
</evidence>
<dbReference type="Proteomes" id="UP000619479">
    <property type="component" value="Unassembled WGS sequence"/>
</dbReference>
<evidence type="ECO:0000313" key="3">
    <source>
        <dbReference type="EMBL" id="GID62281.1"/>
    </source>
</evidence>
<dbReference type="AlphaFoldDB" id="A0A919IBL8"/>
<reference evidence="3" key="1">
    <citation type="submission" date="2021-01" db="EMBL/GenBank/DDBJ databases">
        <title>Whole genome shotgun sequence of Actinoplanes cyaneus NBRC 14990.</title>
        <authorList>
            <person name="Komaki H."/>
            <person name="Tamura T."/>
        </authorList>
    </citation>
    <scope>NUCLEOTIDE SEQUENCE</scope>
    <source>
        <strain evidence="3">NBRC 14990</strain>
    </source>
</reference>
<comment type="caution">
    <text evidence="3">The sequence shown here is derived from an EMBL/GenBank/DDBJ whole genome shotgun (WGS) entry which is preliminary data.</text>
</comment>
<name>A0A919IBL8_9ACTN</name>
<gene>
    <name evidence="3" type="ORF">Acy02nite_01620</name>
</gene>
<feature type="compositionally biased region" description="Polar residues" evidence="1">
    <location>
        <begin position="135"/>
        <end position="152"/>
    </location>
</feature>
<accession>A0A919IBL8</accession>
<feature type="chain" id="PRO_5038126017" description="Lipoprotein" evidence="2">
    <location>
        <begin position="24"/>
        <end position="158"/>
    </location>
</feature>
<sequence length="158" mass="15557">MRGPTIAAVVTCTLLAITGCANSEESPNTATAAGAADVAGLDKGTAGACTIAYDATHGQNGRDLDVATATQIITQGKTSRSTIVTASTDALSAAVAKARAAADEPDEDVLKAEVSSAILKLQTACQDTDAVKASITTPSTAGEGASTESTSAVDRKAG</sequence>
<feature type="signal peptide" evidence="2">
    <location>
        <begin position="1"/>
        <end position="23"/>
    </location>
</feature>
<keyword evidence="2" id="KW-0732">Signal</keyword>